<reference evidence="1 2" key="1">
    <citation type="submission" date="2017-05" db="EMBL/GenBank/DDBJ databases">
        <title>Polyphasic characterization of four soil-derived phenanthrene-degrading Acidovorax strains and proposal of Acidovorax phenanthrenivorans sp. nov.</title>
        <authorList>
            <person name="Singleton D.R."/>
            <person name="Lee J."/>
            <person name="Dickey A.N."/>
            <person name="Stroud A."/>
            <person name="Scholl E.H."/>
            <person name="Wright F.A."/>
            <person name="Aitken M.D."/>
        </authorList>
    </citation>
    <scope>NUCLEOTIDE SEQUENCE [LARGE SCALE GENOMIC DNA]</scope>
    <source>
        <strain evidence="1">NA3</strain>
    </source>
</reference>
<dbReference type="Proteomes" id="UP000194432">
    <property type="component" value="Chromosome 1"/>
</dbReference>
<evidence type="ECO:0000313" key="1">
    <source>
        <dbReference type="EMBL" id="ART50607.1"/>
    </source>
</evidence>
<dbReference type="KEGG" id="acip:CBP36_01620"/>
<dbReference type="KEGG" id="acis:CBP35_17330"/>
<gene>
    <name evidence="1" type="ORF">CBP34_01535</name>
</gene>
<accession>A0A240U9K6</accession>
<dbReference type="Gene3D" id="3.10.450.50">
    <property type="match status" value="1"/>
</dbReference>
<accession>A0A240TZN5</accession>
<proteinExistence type="predicted"/>
<dbReference type="InterPro" id="IPR037401">
    <property type="entry name" value="SnoaL-like"/>
</dbReference>
<dbReference type="KEGG" id="acin:CBP34_01535"/>
<evidence type="ECO:0000313" key="2">
    <source>
        <dbReference type="Proteomes" id="UP000194432"/>
    </source>
</evidence>
<dbReference type="Pfam" id="PF13474">
    <property type="entry name" value="SnoaL_3"/>
    <property type="match status" value="1"/>
</dbReference>
<keyword evidence="2" id="KW-1185">Reference proteome</keyword>
<dbReference type="SUPFAM" id="SSF54427">
    <property type="entry name" value="NTF2-like"/>
    <property type="match status" value="1"/>
</dbReference>
<sequence length="149" mass="15975">MTRSRPGVAALSGSADDIEAAFYEALQHGDIETLMSCWAQDEDIVCVHPGSPRLLGAHSIRAAFESMFSHGVVRATPMQVHRVVALGSAVHSVVEQLQVTLPDGEHLAVVMATNVYHKTPEGWRMVAHHASPGAALDAQALDTVRPVLH</sequence>
<dbReference type="AlphaFoldDB" id="A0A240TZN5"/>
<protein>
    <submittedName>
        <fullName evidence="1">DUF4440 domain-containing protein</fullName>
    </submittedName>
</protein>
<dbReference type="InterPro" id="IPR032710">
    <property type="entry name" value="NTF2-like_dom_sf"/>
</dbReference>
<organism evidence="1 2">
    <name type="scientific">Acidovorax carolinensis</name>
    <dbReference type="NCBI Taxonomy" id="553814"/>
    <lineage>
        <taxon>Bacteria</taxon>
        <taxon>Pseudomonadati</taxon>
        <taxon>Pseudomonadota</taxon>
        <taxon>Betaproteobacteria</taxon>
        <taxon>Burkholderiales</taxon>
        <taxon>Comamonadaceae</taxon>
        <taxon>Acidovorax</taxon>
    </lineage>
</organism>
<dbReference type="RefSeq" id="WP_086926330.1">
    <property type="nucleotide sequence ID" value="NZ_CP021361.1"/>
</dbReference>
<dbReference type="OrthoDB" id="5767026at2"/>
<dbReference type="PANTHER" id="PTHR34957">
    <property type="entry name" value="NUCLEAR TRANSPORT FACTOR 2 (NTF2) FAMILY PROTEIN"/>
    <property type="match status" value="1"/>
</dbReference>
<dbReference type="PANTHER" id="PTHR34957:SF1">
    <property type="entry name" value="NUCLEAR TRANSPORT FACTOR 2 (NTF2) FAMILY PROTEIN"/>
    <property type="match status" value="1"/>
</dbReference>
<name>A0A240TZN5_9BURK</name>
<dbReference type="EMBL" id="CP021361">
    <property type="protein sequence ID" value="ART50607.1"/>
    <property type="molecule type" value="Genomic_DNA"/>
</dbReference>